<evidence type="ECO:0008006" key="3">
    <source>
        <dbReference type="Google" id="ProtNLM"/>
    </source>
</evidence>
<dbReference type="Proteomes" id="UP000321734">
    <property type="component" value="Unassembled WGS sequence"/>
</dbReference>
<sequence>MNTQFCKVGKIKFSLNEVLNLNDIENNYLKFTEEAYNLLQTDAGLSDFLYHEASKLRKIILNLKNSKGSEIDAAF</sequence>
<dbReference type="OrthoDB" id="1453538at2"/>
<organism evidence="1 2">
    <name type="scientific">Gelidibacter salicanalis</name>
    <dbReference type="NCBI Taxonomy" id="291193"/>
    <lineage>
        <taxon>Bacteria</taxon>
        <taxon>Pseudomonadati</taxon>
        <taxon>Bacteroidota</taxon>
        <taxon>Flavobacteriia</taxon>
        <taxon>Flavobacteriales</taxon>
        <taxon>Flavobacteriaceae</taxon>
        <taxon>Gelidibacter</taxon>
    </lineage>
</organism>
<proteinExistence type="predicted"/>
<name>A0A5C7APD4_9FLAO</name>
<reference evidence="1 2" key="1">
    <citation type="submission" date="2019-08" db="EMBL/GenBank/DDBJ databases">
        <title>Genome sequence of Gelidibacter salicanalis IC162T.</title>
        <authorList>
            <person name="Bowman J.P."/>
        </authorList>
    </citation>
    <scope>NUCLEOTIDE SEQUENCE [LARGE SCALE GENOMIC DNA]</scope>
    <source>
        <strain evidence="1 2">IC162</strain>
    </source>
</reference>
<keyword evidence="2" id="KW-1185">Reference proteome</keyword>
<dbReference type="RefSeq" id="WP_146891297.1">
    <property type="nucleotide sequence ID" value="NZ_VORX01000002.1"/>
</dbReference>
<accession>A0A5C7APD4</accession>
<gene>
    <name evidence="1" type="ORF">ES711_05905</name>
</gene>
<comment type="caution">
    <text evidence="1">The sequence shown here is derived from an EMBL/GenBank/DDBJ whole genome shotgun (WGS) entry which is preliminary data.</text>
</comment>
<dbReference type="EMBL" id="VORX01000002">
    <property type="protein sequence ID" value="TXE09453.1"/>
    <property type="molecule type" value="Genomic_DNA"/>
</dbReference>
<evidence type="ECO:0000313" key="2">
    <source>
        <dbReference type="Proteomes" id="UP000321734"/>
    </source>
</evidence>
<protein>
    <recommendedName>
        <fullName evidence="3">Lacal_2735 family protein</fullName>
    </recommendedName>
</protein>
<dbReference type="AlphaFoldDB" id="A0A5C7APD4"/>
<evidence type="ECO:0000313" key="1">
    <source>
        <dbReference type="EMBL" id="TXE09453.1"/>
    </source>
</evidence>